<comment type="caution">
    <text evidence="2">The sequence shown here is derived from an EMBL/GenBank/DDBJ whole genome shotgun (WGS) entry which is preliminary data.</text>
</comment>
<feature type="compositionally biased region" description="Basic and acidic residues" evidence="1">
    <location>
        <begin position="7"/>
        <end position="26"/>
    </location>
</feature>
<organism evidence="2 3">
    <name type="scientific">Knoellia locipacati</name>
    <dbReference type="NCBI Taxonomy" id="882824"/>
    <lineage>
        <taxon>Bacteria</taxon>
        <taxon>Bacillati</taxon>
        <taxon>Actinomycetota</taxon>
        <taxon>Actinomycetes</taxon>
        <taxon>Micrococcales</taxon>
        <taxon>Intrasporangiaceae</taxon>
        <taxon>Knoellia</taxon>
    </lineage>
</organism>
<evidence type="ECO:0000313" key="3">
    <source>
        <dbReference type="Proteomes" id="UP000321793"/>
    </source>
</evidence>
<dbReference type="RefSeq" id="WP_147063432.1">
    <property type="nucleotide sequence ID" value="NZ_BAABDN010000001.1"/>
</dbReference>
<reference evidence="2 3" key="1">
    <citation type="submission" date="2019-07" db="EMBL/GenBank/DDBJ databases">
        <title>Whole genome shotgun sequence of Knoellia locipacati NBRC 109775.</title>
        <authorList>
            <person name="Hosoyama A."/>
            <person name="Uohara A."/>
            <person name="Ohji S."/>
            <person name="Ichikawa N."/>
        </authorList>
    </citation>
    <scope>NUCLEOTIDE SEQUENCE [LARGE SCALE GENOMIC DNA]</scope>
    <source>
        <strain evidence="2 3">NBRC 109775</strain>
    </source>
</reference>
<proteinExistence type="predicted"/>
<name>A0A512SZC4_9MICO</name>
<sequence>MTRPKGRSTDSRSGESELAGRHEPPKPRPANPSDALAERLAARAAGDGADGAADDSGIATGAADPAGGAAEPATDALLDAKEARKSRRRKAPGPTREGGAADATGADGIPDLVCSPAEATEPGEPTERPGG</sequence>
<dbReference type="AlphaFoldDB" id="A0A512SZC4"/>
<evidence type="ECO:0000256" key="1">
    <source>
        <dbReference type="SAM" id="MobiDB-lite"/>
    </source>
</evidence>
<dbReference type="EMBL" id="BKBA01000004">
    <property type="protein sequence ID" value="GEQ13296.1"/>
    <property type="molecule type" value="Genomic_DNA"/>
</dbReference>
<evidence type="ECO:0000313" key="2">
    <source>
        <dbReference type="EMBL" id="GEQ13296.1"/>
    </source>
</evidence>
<feature type="compositionally biased region" description="Low complexity" evidence="1">
    <location>
        <begin position="42"/>
        <end position="76"/>
    </location>
</feature>
<protein>
    <submittedName>
        <fullName evidence="2">Uncharacterized protein</fullName>
    </submittedName>
</protein>
<keyword evidence="3" id="KW-1185">Reference proteome</keyword>
<accession>A0A512SZC4</accession>
<feature type="compositionally biased region" description="Low complexity" evidence="1">
    <location>
        <begin position="98"/>
        <end position="108"/>
    </location>
</feature>
<dbReference type="Proteomes" id="UP000321793">
    <property type="component" value="Unassembled WGS sequence"/>
</dbReference>
<feature type="region of interest" description="Disordered" evidence="1">
    <location>
        <begin position="1"/>
        <end position="131"/>
    </location>
</feature>
<gene>
    <name evidence="2" type="ORF">KLO01_13430</name>
</gene>